<dbReference type="InterPro" id="IPR013226">
    <property type="entry name" value="Pal1"/>
</dbReference>
<feature type="compositionally biased region" description="Basic residues" evidence="1">
    <location>
        <begin position="296"/>
        <end position="306"/>
    </location>
</feature>
<dbReference type="PANTHER" id="PTHR28307">
    <property type="entry name" value="PROTEIN PAL1"/>
    <property type="match status" value="1"/>
</dbReference>
<gene>
    <name evidence="2" type="primary">SUVZ15G2520</name>
    <name evidence="2" type="ORF">SUVZ_15G2520</name>
</gene>
<feature type="compositionally biased region" description="Polar residues" evidence="1">
    <location>
        <begin position="1"/>
        <end position="15"/>
    </location>
</feature>
<reference evidence="2" key="1">
    <citation type="submission" date="2022-10" db="EMBL/GenBank/DDBJ databases">
        <authorList>
            <person name="Byrne P K."/>
        </authorList>
    </citation>
    <scope>NUCLEOTIDE SEQUENCE</scope>
    <source>
        <strain evidence="2">ZP964</strain>
    </source>
</reference>
<keyword evidence="3" id="KW-1185">Reference proteome</keyword>
<feature type="region of interest" description="Disordered" evidence="1">
    <location>
        <begin position="1"/>
        <end position="145"/>
    </location>
</feature>
<feature type="compositionally biased region" description="Basic and acidic residues" evidence="1">
    <location>
        <begin position="26"/>
        <end position="37"/>
    </location>
</feature>
<feature type="region of interest" description="Disordered" evidence="1">
    <location>
        <begin position="290"/>
        <end position="356"/>
    </location>
</feature>
<evidence type="ECO:0000313" key="2">
    <source>
        <dbReference type="EMBL" id="CAI4053268.1"/>
    </source>
</evidence>
<evidence type="ECO:0008006" key="4">
    <source>
        <dbReference type="Google" id="ProtNLM"/>
    </source>
</evidence>
<name>A0ABN8WPP8_SACUV</name>
<feature type="compositionally biased region" description="Basic residues" evidence="1">
    <location>
        <begin position="109"/>
        <end position="118"/>
    </location>
</feature>
<dbReference type="Pfam" id="PF08316">
    <property type="entry name" value="Pal1"/>
    <property type="match status" value="1"/>
</dbReference>
<evidence type="ECO:0000256" key="1">
    <source>
        <dbReference type="SAM" id="MobiDB-lite"/>
    </source>
</evidence>
<dbReference type="PANTHER" id="PTHR28307:SF2">
    <property type="entry name" value="PROTEIN PAL1"/>
    <property type="match status" value="1"/>
</dbReference>
<accession>A0ABN8WPP8</accession>
<dbReference type="Proteomes" id="UP001162085">
    <property type="component" value="Chromosome 15"/>
</dbReference>
<dbReference type="EMBL" id="OX365942">
    <property type="protein sequence ID" value="CAI4053268.1"/>
    <property type="molecule type" value="Genomic_DNA"/>
</dbReference>
<protein>
    <recommendedName>
        <fullName evidence="4">Pal1-domain-containing protein</fullName>
    </recommendedName>
</protein>
<proteinExistence type="predicted"/>
<feature type="compositionally biased region" description="Polar residues" evidence="1">
    <location>
        <begin position="330"/>
        <end position="344"/>
    </location>
</feature>
<evidence type="ECO:0000313" key="3">
    <source>
        <dbReference type="Proteomes" id="UP001162085"/>
    </source>
</evidence>
<feature type="compositionally biased region" description="Basic and acidic residues" evidence="1">
    <location>
        <begin position="59"/>
        <end position="85"/>
    </location>
</feature>
<sequence>MNHSGRTLGGSQNRANPAVNPFRTSPSDDRVPSRDETPSNYNWNNPCLFYSNPFFNEDENTRSHDKSVPPTHRQERLPSYEEAAGKQKQQAPYPKEKKHSSGGSDSHQHGHRHRRSSHSHRDRDKQKSKSRSKVKPPKNVDTIDKMDVTGLFGGSFHHDGPFDACTPQRNKNNKVAPVLAFPADGPNNTVGGGTSKKSTLDEVFGRETVDDDPGRLDKLHDRAYLYNKANSSTTTLDAIKPNKKNITQFDSKMKTELVHGPTTMGLGSTTFLDGAPASTAAIRQDVINHAQESRRKNSISRKKSLPGRHLQVNNNNLKLVKTHSGHLEQNETSDNPTATTTQGSGYDDVSRNENTGNKLLRRVKSLKSGRRN</sequence>
<organism evidence="2 3">
    <name type="scientific">Saccharomyces uvarum</name>
    <name type="common">Yeast</name>
    <name type="synonym">Saccharomyces bayanus var. uvarum</name>
    <dbReference type="NCBI Taxonomy" id="230603"/>
    <lineage>
        <taxon>Eukaryota</taxon>
        <taxon>Fungi</taxon>
        <taxon>Dikarya</taxon>
        <taxon>Ascomycota</taxon>
        <taxon>Saccharomycotina</taxon>
        <taxon>Saccharomycetes</taxon>
        <taxon>Saccharomycetales</taxon>
        <taxon>Saccharomycetaceae</taxon>
        <taxon>Saccharomyces</taxon>
    </lineage>
</organism>